<dbReference type="Proteomes" id="UP000183371">
    <property type="component" value="Unassembled WGS sequence"/>
</dbReference>
<dbReference type="RefSeq" id="WP_083416627.1">
    <property type="nucleotide sequence ID" value="NZ_FPBD01000002.1"/>
</dbReference>
<evidence type="ECO:0000313" key="5">
    <source>
        <dbReference type="Proteomes" id="UP000183371"/>
    </source>
</evidence>
<dbReference type="Pfam" id="PF04434">
    <property type="entry name" value="SWIM"/>
    <property type="match status" value="1"/>
</dbReference>
<gene>
    <name evidence="4" type="ORF">SAMN05444141_102116</name>
</gene>
<protein>
    <submittedName>
        <fullName evidence="4">SWIM zinc finger</fullName>
    </submittedName>
</protein>
<evidence type="ECO:0000256" key="2">
    <source>
        <dbReference type="SAM" id="Coils"/>
    </source>
</evidence>
<accession>A0A1I6Z6X5</accession>
<keyword evidence="2" id="KW-0175">Coiled coil</keyword>
<keyword evidence="1" id="KW-0479">Metal-binding</keyword>
<reference evidence="5" key="1">
    <citation type="submission" date="2016-10" db="EMBL/GenBank/DDBJ databases">
        <authorList>
            <person name="Varghese N."/>
            <person name="Submissions S."/>
        </authorList>
    </citation>
    <scope>NUCLEOTIDE SEQUENCE [LARGE SCALE GENOMIC DNA]</scope>
    <source>
        <strain evidence="5">DSM 17465</strain>
    </source>
</reference>
<feature type="coiled-coil region" evidence="2">
    <location>
        <begin position="143"/>
        <end position="177"/>
    </location>
</feature>
<keyword evidence="1" id="KW-0862">Zinc</keyword>
<dbReference type="EMBL" id="FPBD01000002">
    <property type="protein sequence ID" value="SFT58435.1"/>
    <property type="molecule type" value="Genomic_DNA"/>
</dbReference>
<feature type="domain" description="SWIM-type" evidence="3">
    <location>
        <begin position="54"/>
        <end position="87"/>
    </location>
</feature>
<evidence type="ECO:0000313" key="4">
    <source>
        <dbReference type="EMBL" id="SFT58435.1"/>
    </source>
</evidence>
<dbReference type="GO" id="GO:0008270">
    <property type="term" value="F:zinc ion binding"/>
    <property type="evidence" value="ECO:0007669"/>
    <property type="project" value="UniProtKB-KW"/>
</dbReference>
<dbReference type="AlphaFoldDB" id="A0A1I6Z6X5"/>
<sequence length="459" mass="50596">MSLSLDAITALAPDQASLKAANKLAQPKKWPLKAYSTADPYVWGECQGSGANPYRTVFDNSNHGYKCTCPSRKFPCKHVLALMWMHVEDGDAFQPDEMPDWVVDWLGRRRNTQSTPKPSADNAKDGKSIARAMASEEKKAPDAKSLAKSKAAAEKRLKETEASLNAAADDLEQWISDQLRTGLAGFLADSNARCRAIAARMVDGKAQALASRLDELPGKLMKLSGEERLNAALQELGKLAILVSVWRRDPSDSELRRCVATSESRESLLENADAPRVKAHWMVVGEKITTRRDGLVSQETWLIALGEVPQFAVLLDFFPASLGKRSSGFMVGDQFFAELVFYPARVPCRAVIAERQPQDELMPWASGPIENPLSTHFANQNKAPWLVQTPMLLPEGALFQAGSEIWWCAKDDDIRLPLASVPSAEICGMEFKCSVGLWDGMRLTLLSAETNWGRIQVHG</sequence>
<organism evidence="4 5">
    <name type="scientific">Pseudovibrio denitrificans</name>
    <dbReference type="NCBI Taxonomy" id="258256"/>
    <lineage>
        <taxon>Bacteria</taxon>
        <taxon>Pseudomonadati</taxon>
        <taxon>Pseudomonadota</taxon>
        <taxon>Alphaproteobacteria</taxon>
        <taxon>Hyphomicrobiales</taxon>
        <taxon>Stappiaceae</taxon>
        <taxon>Pseudovibrio</taxon>
    </lineage>
</organism>
<dbReference type="InterPro" id="IPR007527">
    <property type="entry name" value="Znf_SWIM"/>
</dbReference>
<keyword evidence="1" id="KW-0863">Zinc-finger</keyword>
<keyword evidence="5" id="KW-1185">Reference proteome</keyword>
<proteinExistence type="predicted"/>
<name>A0A1I6Z6X5_9HYPH</name>
<evidence type="ECO:0000259" key="3">
    <source>
        <dbReference type="PROSITE" id="PS50966"/>
    </source>
</evidence>
<dbReference type="PROSITE" id="PS50966">
    <property type="entry name" value="ZF_SWIM"/>
    <property type="match status" value="1"/>
</dbReference>
<evidence type="ECO:0000256" key="1">
    <source>
        <dbReference type="PROSITE-ProRule" id="PRU00325"/>
    </source>
</evidence>